<evidence type="ECO:0000313" key="2">
    <source>
        <dbReference type="Proteomes" id="UP000663879"/>
    </source>
</evidence>
<reference evidence="1" key="1">
    <citation type="submission" date="2021-02" db="EMBL/GenBank/DDBJ databases">
        <authorList>
            <person name="Nowell W R."/>
        </authorList>
    </citation>
    <scope>NUCLEOTIDE SEQUENCE</scope>
    <source>
        <strain evidence="1">Ploen Becks lab</strain>
    </source>
</reference>
<gene>
    <name evidence="1" type="ORF">OXX778_LOCUS12811</name>
</gene>
<protein>
    <submittedName>
        <fullName evidence="1">Uncharacterized protein</fullName>
    </submittedName>
</protein>
<accession>A0A814BKT2</accession>
<dbReference type="AlphaFoldDB" id="A0A814BKT2"/>
<name>A0A814BKT2_9BILA</name>
<comment type="caution">
    <text evidence="1">The sequence shown here is derived from an EMBL/GenBank/DDBJ whole genome shotgun (WGS) entry which is preliminary data.</text>
</comment>
<keyword evidence="2" id="KW-1185">Reference proteome</keyword>
<dbReference type="EMBL" id="CAJNOC010002370">
    <property type="protein sequence ID" value="CAF0929227.1"/>
    <property type="molecule type" value="Genomic_DNA"/>
</dbReference>
<dbReference type="OrthoDB" id="10166132at2759"/>
<proteinExistence type="predicted"/>
<dbReference type="Proteomes" id="UP000663879">
    <property type="component" value="Unassembled WGS sequence"/>
</dbReference>
<sequence length="209" mass="24179">MVNSKSCEGYPMRCNSNGCQFDGSPNERYKWLRRVTNRGHVCSFKSVQIKSKETVFNKVFSKTTLIWNKNIIKSCTFRVFSSMNLDVPFDNIFSNNNGNQIFKVKSVLQNCGYEIFETTEVFFLTYNTNLASAKNDERVIHDLVLSESDSVELKSFTALDKLREELCNIELANIREFRVHENKLNLLYVKTSLSLFSLLIELFSHLIVP</sequence>
<evidence type="ECO:0000313" key="1">
    <source>
        <dbReference type="EMBL" id="CAF0929227.1"/>
    </source>
</evidence>
<organism evidence="1 2">
    <name type="scientific">Brachionus calyciflorus</name>
    <dbReference type="NCBI Taxonomy" id="104777"/>
    <lineage>
        <taxon>Eukaryota</taxon>
        <taxon>Metazoa</taxon>
        <taxon>Spiralia</taxon>
        <taxon>Gnathifera</taxon>
        <taxon>Rotifera</taxon>
        <taxon>Eurotatoria</taxon>
        <taxon>Monogononta</taxon>
        <taxon>Pseudotrocha</taxon>
        <taxon>Ploima</taxon>
        <taxon>Brachionidae</taxon>
        <taxon>Brachionus</taxon>
    </lineage>
</organism>